<dbReference type="Pfam" id="PF18265">
    <property type="entry name" value="Nas2_N"/>
    <property type="match status" value="1"/>
</dbReference>
<gene>
    <name evidence="5" type="primary">MPUL0B02080</name>
    <name evidence="5" type="ORF">METSCH_B02080</name>
</gene>
<name>A0A4P6XN01_9ASCO</name>
<dbReference type="InterPro" id="IPR001478">
    <property type="entry name" value="PDZ"/>
</dbReference>
<keyword evidence="2" id="KW-0143">Chaperone</keyword>
<comment type="similarity">
    <text evidence="1">Belongs to the proteasome subunit p27 family.</text>
</comment>
<dbReference type="PANTHER" id="PTHR12651">
    <property type="entry name" value="26S PROTEASOME NON-ATPASE REGULATORY SUBUNIT 9"/>
    <property type="match status" value="1"/>
</dbReference>
<evidence type="ECO:0000256" key="2">
    <source>
        <dbReference type="ARBA" id="ARBA00023186"/>
    </source>
</evidence>
<protein>
    <recommendedName>
        <fullName evidence="3">Probable 26S proteasome regulatory subunit p27</fullName>
    </recommendedName>
</protein>
<dbReference type="GO" id="GO:0005634">
    <property type="term" value="C:nucleus"/>
    <property type="evidence" value="ECO:0007669"/>
    <property type="project" value="TreeGrafter"/>
</dbReference>
<dbReference type="SMART" id="SM00228">
    <property type="entry name" value="PDZ"/>
    <property type="match status" value="1"/>
</dbReference>
<dbReference type="Proteomes" id="UP000292447">
    <property type="component" value="Chromosome II"/>
</dbReference>
<dbReference type="GO" id="GO:0070682">
    <property type="term" value="P:proteasome regulatory particle assembly"/>
    <property type="evidence" value="ECO:0007669"/>
    <property type="project" value="InterPro"/>
</dbReference>
<keyword evidence="5" id="KW-0647">Proteasome</keyword>
<dbReference type="STRING" id="2163413.A0A4P6XN01"/>
<dbReference type="Gene3D" id="6.10.140.1710">
    <property type="match status" value="1"/>
</dbReference>
<evidence type="ECO:0000256" key="3">
    <source>
        <dbReference type="ARBA" id="ARBA00068021"/>
    </source>
</evidence>
<proteinExistence type="inferred from homology"/>
<keyword evidence="6" id="KW-1185">Reference proteome</keyword>
<dbReference type="InterPro" id="IPR035269">
    <property type="entry name" value="PSMD9"/>
</dbReference>
<sequence>MTTGHKNHGSSFSGEMSSLNIDVPEFVGDFSSMNYLQLANAKEAVEGSLNHLFTLLHDTYRFDMSLPLVIDGFPRNDVDVVTVRLIRSKINRLRNDHTKIIEHIQTHLSRQLDASTTSLEAGIRTQIVAATYMNLNPQRQPFALVKDVVTGSPAAKAGLLVGDKIITLDGDINTLNNNNLTAVATRVKGRINIAMPVEVLRGTNLIKLLLTPSDDWPGRGLLGCHIVPI</sequence>
<dbReference type="Pfam" id="PF17820">
    <property type="entry name" value="PDZ_6"/>
    <property type="match status" value="1"/>
</dbReference>
<dbReference type="Gene3D" id="2.30.42.10">
    <property type="match status" value="1"/>
</dbReference>
<dbReference type="InterPro" id="IPR040815">
    <property type="entry name" value="Nas2_N"/>
</dbReference>
<evidence type="ECO:0000313" key="6">
    <source>
        <dbReference type="Proteomes" id="UP000292447"/>
    </source>
</evidence>
<dbReference type="SUPFAM" id="SSF50156">
    <property type="entry name" value="PDZ domain-like"/>
    <property type="match status" value="1"/>
</dbReference>
<dbReference type="GO" id="GO:0000502">
    <property type="term" value="C:proteasome complex"/>
    <property type="evidence" value="ECO:0007669"/>
    <property type="project" value="UniProtKB-KW"/>
</dbReference>
<reference evidence="6" key="1">
    <citation type="submission" date="2019-03" db="EMBL/GenBank/DDBJ databases">
        <title>Snf2 controls pulcherriminic acid biosynthesis and connects pigmentation and antifungal activity of the yeast Metschnikowia pulcherrima.</title>
        <authorList>
            <person name="Gore-Lloyd D."/>
            <person name="Sumann I."/>
            <person name="Brachmann A.O."/>
            <person name="Schneeberger K."/>
            <person name="Ortiz-Merino R.A."/>
            <person name="Moreno-Beltran M."/>
            <person name="Schlaefli M."/>
            <person name="Kirner P."/>
            <person name="Santos Kron A."/>
            <person name="Wolfe K.H."/>
            <person name="Piel J."/>
            <person name="Ahrens C.H."/>
            <person name="Henk D."/>
            <person name="Freimoser F.M."/>
        </authorList>
    </citation>
    <scope>NUCLEOTIDE SEQUENCE [LARGE SCALE GENOMIC DNA]</scope>
    <source>
        <strain evidence="6">APC 1.2</strain>
    </source>
</reference>
<feature type="domain" description="PDZ" evidence="4">
    <location>
        <begin position="144"/>
        <end position="195"/>
    </location>
</feature>
<dbReference type="InterPro" id="IPR036034">
    <property type="entry name" value="PDZ_sf"/>
</dbReference>
<evidence type="ECO:0000256" key="1">
    <source>
        <dbReference type="ARBA" id="ARBA00005256"/>
    </source>
</evidence>
<accession>A0A4P6XN01</accession>
<evidence type="ECO:0000313" key="5">
    <source>
        <dbReference type="EMBL" id="QBM87014.1"/>
    </source>
</evidence>
<dbReference type="EMBL" id="CP034457">
    <property type="protein sequence ID" value="QBM87014.1"/>
    <property type="molecule type" value="Genomic_DNA"/>
</dbReference>
<dbReference type="AlphaFoldDB" id="A0A4P6XN01"/>
<organism evidence="5 6">
    <name type="scientific">Metschnikowia aff. pulcherrima</name>
    <dbReference type="NCBI Taxonomy" id="2163413"/>
    <lineage>
        <taxon>Eukaryota</taxon>
        <taxon>Fungi</taxon>
        <taxon>Dikarya</taxon>
        <taxon>Ascomycota</taxon>
        <taxon>Saccharomycotina</taxon>
        <taxon>Pichiomycetes</taxon>
        <taxon>Metschnikowiaceae</taxon>
        <taxon>Metschnikowia</taxon>
    </lineage>
</organism>
<dbReference type="GO" id="GO:0005737">
    <property type="term" value="C:cytoplasm"/>
    <property type="evidence" value="ECO:0007669"/>
    <property type="project" value="TreeGrafter"/>
</dbReference>
<dbReference type="FunFam" id="2.30.42.10:FF:000107">
    <property type="entry name" value="26S proteasome non-ATPase regulatory subunit 9"/>
    <property type="match status" value="1"/>
</dbReference>
<evidence type="ECO:0000259" key="4">
    <source>
        <dbReference type="PROSITE" id="PS50106"/>
    </source>
</evidence>
<dbReference type="InterPro" id="IPR041489">
    <property type="entry name" value="PDZ_6"/>
</dbReference>
<dbReference type="PANTHER" id="PTHR12651:SF1">
    <property type="entry name" value="26S PROTEASOME NON-ATPASE REGULATORY SUBUNIT 9"/>
    <property type="match status" value="1"/>
</dbReference>
<dbReference type="PROSITE" id="PS50106">
    <property type="entry name" value="PDZ"/>
    <property type="match status" value="1"/>
</dbReference>